<dbReference type="AlphaFoldDB" id="A0A5J9WJP0"/>
<feature type="region of interest" description="Disordered" evidence="3">
    <location>
        <begin position="138"/>
        <end position="192"/>
    </location>
</feature>
<evidence type="ECO:0000256" key="2">
    <source>
        <dbReference type="ARBA" id="ARBA00022552"/>
    </source>
</evidence>
<comment type="similarity">
    <text evidence="1">Belongs to the TSR2 family.</text>
</comment>
<comment type="caution">
    <text evidence="4">The sequence shown here is derived from an EMBL/GenBank/DDBJ whole genome shotgun (WGS) entry which is preliminary data.</text>
</comment>
<gene>
    <name evidence="4" type="ORF">EJB05_00196</name>
</gene>
<dbReference type="Proteomes" id="UP000324897">
    <property type="component" value="Chromosome 6"/>
</dbReference>
<dbReference type="Gramene" id="TVU48912">
    <property type="protein sequence ID" value="TVU48912"/>
    <property type="gene ID" value="EJB05_00196"/>
</dbReference>
<sequence>MASSSSSSSGAALSSEEVKAMSEGIDLIFGFWAAVRNWWGGCDSQAKADQLAASVLAWFTHGGARGGGRLDQDELEDLLHDAMDESFNTELEDGSVEEIVKHLMILHTRNLKQKYTYIDKLRKTRFAGSAITRSKKIRPTYHGIGNDISDDDEAGPIEQAEAPPAPRNPTRPAKPVPDEDGWTAVPPRRQRK</sequence>
<name>A0A5J9WJP0_9POAL</name>
<dbReference type="OrthoDB" id="263560at2759"/>
<dbReference type="InterPro" id="IPR019398">
    <property type="entry name" value="Pre-rRNA_process_TSR2"/>
</dbReference>
<dbReference type="PANTHER" id="PTHR21250">
    <property type="entry name" value="PRE-RRNA-PROCESSING PROTEIN TSR2 HOMOLOG"/>
    <property type="match status" value="1"/>
</dbReference>
<evidence type="ECO:0000256" key="1">
    <source>
        <dbReference type="ARBA" id="ARBA00006524"/>
    </source>
</evidence>
<proteinExistence type="inferred from homology"/>
<dbReference type="Pfam" id="PF10273">
    <property type="entry name" value="WGG"/>
    <property type="match status" value="1"/>
</dbReference>
<evidence type="ECO:0000313" key="4">
    <source>
        <dbReference type="EMBL" id="TVU48912.1"/>
    </source>
</evidence>
<reference evidence="4 5" key="1">
    <citation type="journal article" date="2019" name="Sci. Rep.">
        <title>A high-quality genome of Eragrostis curvula grass provides insights into Poaceae evolution and supports new strategies to enhance forage quality.</title>
        <authorList>
            <person name="Carballo J."/>
            <person name="Santos B.A.C.M."/>
            <person name="Zappacosta D."/>
            <person name="Garbus I."/>
            <person name="Selva J.P."/>
            <person name="Gallo C.A."/>
            <person name="Diaz A."/>
            <person name="Albertini E."/>
            <person name="Caccamo M."/>
            <person name="Echenique V."/>
        </authorList>
    </citation>
    <scope>NUCLEOTIDE SEQUENCE [LARGE SCALE GENOMIC DNA]</scope>
    <source>
        <strain evidence="5">cv. Victoria</strain>
        <tissue evidence="4">Leaf</tissue>
    </source>
</reference>
<dbReference type="GO" id="GO:0006364">
    <property type="term" value="P:rRNA processing"/>
    <property type="evidence" value="ECO:0007669"/>
    <property type="project" value="UniProtKB-KW"/>
</dbReference>
<dbReference type="EMBL" id="RWGY01000002">
    <property type="protein sequence ID" value="TVU48912.1"/>
    <property type="molecule type" value="Genomic_DNA"/>
</dbReference>
<evidence type="ECO:0000256" key="3">
    <source>
        <dbReference type="SAM" id="MobiDB-lite"/>
    </source>
</evidence>
<organism evidence="4 5">
    <name type="scientific">Eragrostis curvula</name>
    <name type="common">weeping love grass</name>
    <dbReference type="NCBI Taxonomy" id="38414"/>
    <lineage>
        <taxon>Eukaryota</taxon>
        <taxon>Viridiplantae</taxon>
        <taxon>Streptophyta</taxon>
        <taxon>Embryophyta</taxon>
        <taxon>Tracheophyta</taxon>
        <taxon>Spermatophyta</taxon>
        <taxon>Magnoliopsida</taxon>
        <taxon>Liliopsida</taxon>
        <taxon>Poales</taxon>
        <taxon>Poaceae</taxon>
        <taxon>PACMAD clade</taxon>
        <taxon>Chloridoideae</taxon>
        <taxon>Eragrostideae</taxon>
        <taxon>Eragrostidinae</taxon>
        <taxon>Eragrostis</taxon>
    </lineage>
</organism>
<keyword evidence="2" id="KW-0698">rRNA processing</keyword>
<evidence type="ECO:0000313" key="5">
    <source>
        <dbReference type="Proteomes" id="UP000324897"/>
    </source>
</evidence>
<feature type="non-terminal residue" evidence="4">
    <location>
        <position position="1"/>
    </location>
</feature>
<protein>
    <recommendedName>
        <fullName evidence="6">Pre-rRNA-processing protein TSR2 homolog</fullName>
    </recommendedName>
</protein>
<accession>A0A5J9WJP0</accession>
<evidence type="ECO:0008006" key="6">
    <source>
        <dbReference type="Google" id="ProtNLM"/>
    </source>
</evidence>
<keyword evidence="5" id="KW-1185">Reference proteome</keyword>
<feature type="compositionally biased region" description="Pro residues" evidence="3">
    <location>
        <begin position="163"/>
        <end position="175"/>
    </location>
</feature>